<evidence type="ECO:0000256" key="8">
    <source>
        <dbReference type="ARBA" id="ARBA00049175"/>
    </source>
</evidence>
<evidence type="ECO:0000256" key="9">
    <source>
        <dbReference type="PIRSR" id="PIRSR600407-2"/>
    </source>
</evidence>
<dbReference type="GO" id="GO:0016020">
    <property type="term" value="C:membrane"/>
    <property type="evidence" value="ECO:0007669"/>
    <property type="project" value="TreeGrafter"/>
</dbReference>
<reference evidence="10" key="1">
    <citation type="submission" date="2019-09" db="EMBL/GenBank/DDBJ databases">
        <title>Draft genome information of white flower Hibiscus syriacus.</title>
        <authorList>
            <person name="Kim Y.-M."/>
        </authorList>
    </citation>
    <scope>NUCLEOTIDE SEQUENCE [LARGE SCALE GENOMIC DNA]</scope>
    <source>
        <strain evidence="10">YM2019G1</strain>
    </source>
</reference>
<keyword evidence="11" id="KW-1185">Reference proteome</keyword>
<dbReference type="Gene3D" id="3.30.420.150">
    <property type="entry name" value="Exopolyphosphatase. Domain 2"/>
    <property type="match status" value="1"/>
</dbReference>
<evidence type="ECO:0000256" key="5">
    <source>
        <dbReference type="ARBA" id="ARBA00031370"/>
    </source>
</evidence>
<dbReference type="InterPro" id="IPR000407">
    <property type="entry name" value="GDA1_CD39_NTPase"/>
</dbReference>
<sequence length="286" mass="32775">MSDSLEELLELGEEVPKDSGETEIRLMATAGLRLLDVELQDIFWRSAGRCLGCLGLSFTMNGRRLLQALMRESMLGLLQTMHWVLLEVSSGYHWNYELGGASAQVTFVQMSLFLLRSHPIKFGNFTYNLYSHSFLHFGQNVAHEPLKVSEPSFETYRVPESVTVKEGLAPLNCPFEWKRTRGLSRTAVAAVSGRGRGNTCLRHVRADTIFLEKILKKQMQYHQLLRTWTIATNLENRNANFDYRNEFGKSQRELGKSQRELRLSQRELGLSQRIWKIATRTSTITT</sequence>
<comment type="caution">
    <text evidence="10">The sequence shown here is derived from an EMBL/GenBank/DDBJ whole genome shotgun (WGS) entry which is preliminary data.</text>
</comment>
<evidence type="ECO:0000256" key="2">
    <source>
        <dbReference type="ARBA" id="ARBA00012148"/>
    </source>
</evidence>
<comment type="similarity">
    <text evidence="1">Belongs to the GDA1/CD39 NTPase family.</text>
</comment>
<dbReference type="AlphaFoldDB" id="A0A6A2XG45"/>
<comment type="catalytic activity">
    <reaction evidence="8">
        <text>a ribonucleoside 5'-triphosphate + 2 H2O = a ribonucleoside 5'-phosphate + 2 phosphate + 2 H(+)</text>
        <dbReference type="Rhea" id="RHEA:36795"/>
        <dbReference type="ChEBI" id="CHEBI:15377"/>
        <dbReference type="ChEBI" id="CHEBI:15378"/>
        <dbReference type="ChEBI" id="CHEBI:43474"/>
        <dbReference type="ChEBI" id="CHEBI:58043"/>
        <dbReference type="ChEBI" id="CHEBI:61557"/>
        <dbReference type="EC" id="3.6.1.5"/>
    </reaction>
</comment>
<accession>A0A6A2XG45</accession>
<evidence type="ECO:0000256" key="3">
    <source>
        <dbReference type="ARBA" id="ARBA00022801"/>
    </source>
</evidence>
<dbReference type="EMBL" id="VEPZ02001760">
    <property type="protein sequence ID" value="KAE8657429.1"/>
    <property type="molecule type" value="Genomic_DNA"/>
</dbReference>
<keyword evidence="3" id="KW-0378">Hydrolase</keyword>
<dbReference type="GO" id="GO:0017110">
    <property type="term" value="F:nucleoside diphosphate phosphatase activity"/>
    <property type="evidence" value="ECO:0007669"/>
    <property type="project" value="TreeGrafter"/>
</dbReference>
<organism evidence="10 11">
    <name type="scientific">Hibiscus syriacus</name>
    <name type="common">Rose of Sharon</name>
    <dbReference type="NCBI Taxonomy" id="106335"/>
    <lineage>
        <taxon>Eukaryota</taxon>
        <taxon>Viridiplantae</taxon>
        <taxon>Streptophyta</taxon>
        <taxon>Embryophyta</taxon>
        <taxon>Tracheophyta</taxon>
        <taxon>Spermatophyta</taxon>
        <taxon>Magnoliopsida</taxon>
        <taxon>eudicotyledons</taxon>
        <taxon>Gunneridae</taxon>
        <taxon>Pentapetalae</taxon>
        <taxon>rosids</taxon>
        <taxon>malvids</taxon>
        <taxon>Malvales</taxon>
        <taxon>Malvaceae</taxon>
        <taxon>Malvoideae</taxon>
        <taxon>Hibiscus</taxon>
    </lineage>
</organism>
<evidence type="ECO:0000313" key="11">
    <source>
        <dbReference type="Proteomes" id="UP000436088"/>
    </source>
</evidence>
<evidence type="ECO:0000256" key="4">
    <source>
        <dbReference type="ARBA" id="ARBA00030084"/>
    </source>
</evidence>
<evidence type="ECO:0000256" key="7">
    <source>
        <dbReference type="ARBA" id="ARBA00032306"/>
    </source>
</evidence>
<name>A0A6A2XG45_HIBSY</name>
<keyword evidence="9" id="KW-0067">ATP-binding</keyword>
<dbReference type="GO" id="GO:0004050">
    <property type="term" value="F:apyrase activity"/>
    <property type="evidence" value="ECO:0007669"/>
    <property type="project" value="UniProtKB-EC"/>
</dbReference>
<keyword evidence="9" id="KW-0547">Nucleotide-binding</keyword>
<proteinExistence type="inferred from homology"/>
<dbReference type="Proteomes" id="UP000436088">
    <property type="component" value="Unassembled WGS sequence"/>
</dbReference>
<dbReference type="GO" id="GO:0005524">
    <property type="term" value="F:ATP binding"/>
    <property type="evidence" value="ECO:0007669"/>
    <property type="project" value="UniProtKB-KW"/>
</dbReference>
<dbReference type="PANTHER" id="PTHR11782:SF3">
    <property type="entry name" value="APYRASE 6-RELATED"/>
    <property type="match status" value="1"/>
</dbReference>
<dbReference type="PANTHER" id="PTHR11782">
    <property type="entry name" value="ADENOSINE/GUANOSINE DIPHOSPHATASE"/>
    <property type="match status" value="1"/>
</dbReference>
<evidence type="ECO:0000313" key="10">
    <source>
        <dbReference type="EMBL" id="KAE8657429.1"/>
    </source>
</evidence>
<evidence type="ECO:0000256" key="6">
    <source>
        <dbReference type="ARBA" id="ARBA00031428"/>
    </source>
</evidence>
<evidence type="ECO:0000256" key="1">
    <source>
        <dbReference type="ARBA" id="ARBA00009283"/>
    </source>
</evidence>
<dbReference type="EC" id="3.6.1.5" evidence="2"/>
<protein>
    <recommendedName>
        <fullName evidence="2">apyrase</fullName>
        <ecNumber evidence="2">3.6.1.5</ecNumber>
    </recommendedName>
    <alternativeName>
        <fullName evidence="6">ATP-diphosphatase</fullName>
    </alternativeName>
    <alternativeName>
        <fullName evidence="7">ATP-diphosphohydrolase</fullName>
    </alternativeName>
    <alternativeName>
        <fullName evidence="4">Adenosine diphosphatase</fullName>
    </alternativeName>
    <alternativeName>
        <fullName evidence="5">NTPDase</fullName>
    </alternativeName>
</protein>
<dbReference type="GO" id="GO:0009134">
    <property type="term" value="P:nucleoside diphosphate catabolic process"/>
    <property type="evidence" value="ECO:0007669"/>
    <property type="project" value="TreeGrafter"/>
</dbReference>
<feature type="binding site" evidence="9">
    <location>
        <begin position="100"/>
        <end position="104"/>
    </location>
    <ligand>
        <name>ATP</name>
        <dbReference type="ChEBI" id="CHEBI:30616"/>
    </ligand>
</feature>
<gene>
    <name evidence="10" type="ORF">F3Y22_tig00116995pilonHSYRG00089</name>
</gene>